<accession>A0A4Y2X986</accession>
<keyword evidence="2" id="KW-1185">Reference proteome</keyword>
<proteinExistence type="predicted"/>
<dbReference type="EMBL" id="BGPR01073736">
    <property type="protein sequence ID" value="GBO46215.1"/>
    <property type="molecule type" value="Genomic_DNA"/>
</dbReference>
<gene>
    <name evidence="1" type="ORF">AVEN_31940_1</name>
</gene>
<comment type="caution">
    <text evidence="1">The sequence shown here is derived from an EMBL/GenBank/DDBJ whole genome shotgun (WGS) entry which is preliminary data.</text>
</comment>
<sequence length="86" mass="9456">MPLATGDPLAPVLLSVIVYFSHWLKLGLTPFRKTTALLLPSPPLLIRSAPQLLAVKRNETPLALRWSALGCGLPQAHRYHFLPPVP</sequence>
<evidence type="ECO:0000313" key="1">
    <source>
        <dbReference type="EMBL" id="GBO46215.1"/>
    </source>
</evidence>
<dbReference type="AlphaFoldDB" id="A0A4Y2X986"/>
<reference evidence="1 2" key="1">
    <citation type="journal article" date="2019" name="Sci. Rep.">
        <title>Orb-weaving spider Araneus ventricosus genome elucidates the spidroin gene catalogue.</title>
        <authorList>
            <person name="Kono N."/>
            <person name="Nakamura H."/>
            <person name="Ohtoshi R."/>
            <person name="Moran D.A.P."/>
            <person name="Shinohara A."/>
            <person name="Yoshida Y."/>
            <person name="Fujiwara M."/>
            <person name="Mori M."/>
            <person name="Tomita M."/>
            <person name="Arakawa K."/>
        </authorList>
    </citation>
    <scope>NUCLEOTIDE SEQUENCE [LARGE SCALE GENOMIC DNA]</scope>
</reference>
<protein>
    <submittedName>
        <fullName evidence="1">Uncharacterized protein</fullName>
    </submittedName>
</protein>
<evidence type="ECO:0000313" key="2">
    <source>
        <dbReference type="Proteomes" id="UP000499080"/>
    </source>
</evidence>
<organism evidence="1 2">
    <name type="scientific">Araneus ventricosus</name>
    <name type="common">Orbweaver spider</name>
    <name type="synonym">Epeira ventricosa</name>
    <dbReference type="NCBI Taxonomy" id="182803"/>
    <lineage>
        <taxon>Eukaryota</taxon>
        <taxon>Metazoa</taxon>
        <taxon>Ecdysozoa</taxon>
        <taxon>Arthropoda</taxon>
        <taxon>Chelicerata</taxon>
        <taxon>Arachnida</taxon>
        <taxon>Araneae</taxon>
        <taxon>Araneomorphae</taxon>
        <taxon>Entelegynae</taxon>
        <taxon>Araneoidea</taxon>
        <taxon>Araneidae</taxon>
        <taxon>Araneus</taxon>
    </lineage>
</organism>
<dbReference type="Proteomes" id="UP000499080">
    <property type="component" value="Unassembled WGS sequence"/>
</dbReference>
<name>A0A4Y2X986_ARAVE</name>